<dbReference type="NCBIfam" id="TIGR02983">
    <property type="entry name" value="SigE-fam_strep"/>
    <property type="match status" value="1"/>
</dbReference>
<protein>
    <submittedName>
        <fullName evidence="8">SigE family RNA polymerase sigma factor</fullName>
    </submittedName>
</protein>
<dbReference type="Pfam" id="PF04542">
    <property type="entry name" value="Sigma70_r2"/>
    <property type="match status" value="1"/>
</dbReference>
<evidence type="ECO:0000313" key="9">
    <source>
        <dbReference type="Proteomes" id="UP001501666"/>
    </source>
</evidence>
<dbReference type="NCBIfam" id="TIGR02937">
    <property type="entry name" value="sigma70-ECF"/>
    <property type="match status" value="1"/>
</dbReference>
<dbReference type="PANTHER" id="PTHR43133:SF50">
    <property type="entry name" value="ECF RNA POLYMERASE SIGMA FACTOR SIGM"/>
    <property type="match status" value="1"/>
</dbReference>
<keyword evidence="2" id="KW-0805">Transcription regulation</keyword>
<keyword evidence="4" id="KW-0238">DNA-binding</keyword>
<dbReference type="Proteomes" id="UP001501666">
    <property type="component" value="Unassembled WGS sequence"/>
</dbReference>
<keyword evidence="5" id="KW-0804">Transcription</keyword>
<evidence type="ECO:0000256" key="1">
    <source>
        <dbReference type="ARBA" id="ARBA00010641"/>
    </source>
</evidence>
<dbReference type="InterPro" id="IPR013325">
    <property type="entry name" value="RNA_pol_sigma_r2"/>
</dbReference>
<evidence type="ECO:0000256" key="2">
    <source>
        <dbReference type="ARBA" id="ARBA00023015"/>
    </source>
</evidence>
<dbReference type="EMBL" id="BAAATE010000001">
    <property type="protein sequence ID" value="GAA2641562.1"/>
    <property type="molecule type" value="Genomic_DNA"/>
</dbReference>
<accession>A0ABP6DFL6</accession>
<dbReference type="InterPro" id="IPR013324">
    <property type="entry name" value="RNA_pol_sigma_r3/r4-like"/>
</dbReference>
<feature type="domain" description="RNA polymerase sigma-70 region 2" evidence="6">
    <location>
        <begin position="43"/>
        <end position="103"/>
    </location>
</feature>
<feature type="domain" description="RNA polymerase sigma factor 70 region 4 type 2" evidence="7">
    <location>
        <begin position="126"/>
        <end position="178"/>
    </location>
</feature>
<evidence type="ECO:0000256" key="3">
    <source>
        <dbReference type="ARBA" id="ARBA00023082"/>
    </source>
</evidence>
<dbReference type="SUPFAM" id="SSF88659">
    <property type="entry name" value="Sigma3 and sigma4 domains of RNA polymerase sigma factors"/>
    <property type="match status" value="1"/>
</dbReference>
<dbReference type="Pfam" id="PF08281">
    <property type="entry name" value="Sigma70_r4_2"/>
    <property type="match status" value="1"/>
</dbReference>
<keyword evidence="9" id="KW-1185">Reference proteome</keyword>
<name>A0ABP6DFL6_9ACTN</name>
<evidence type="ECO:0000256" key="4">
    <source>
        <dbReference type="ARBA" id="ARBA00023125"/>
    </source>
</evidence>
<dbReference type="InterPro" id="IPR036388">
    <property type="entry name" value="WH-like_DNA-bd_sf"/>
</dbReference>
<keyword evidence="3" id="KW-0731">Sigma factor</keyword>
<dbReference type="InterPro" id="IPR014284">
    <property type="entry name" value="RNA_pol_sigma-70_dom"/>
</dbReference>
<dbReference type="SUPFAM" id="SSF88946">
    <property type="entry name" value="Sigma2 domain of RNA polymerase sigma factors"/>
    <property type="match status" value="1"/>
</dbReference>
<reference evidence="9" key="1">
    <citation type="journal article" date="2019" name="Int. J. Syst. Evol. Microbiol.">
        <title>The Global Catalogue of Microorganisms (GCM) 10K type strain sequencing project: providing services to taxonomists for standard genome sequencing and annotation.</title>
        <authorList>
            <consortium name="The Broad Institute Genomics Platform"/>
            <consortium name="The Broad Institute Genome Sequencing Center for Infectious Disease"/>
            <person name="Wu L."/>
            <person name="Ma J."/>
        </authorList>
    </citation>
    <scope>NUCLEOTIDE SEQUENCE [LARGE SCALE GENOMIC DNA]</scope>
    <source>
        <strain evidence="9">JCM 6835</strain>
    </source>
</reference>
<dbReference type="InterPro" id="IPR039425">
    <property type="entry name" value="RNA_pol_sigma-70-like"/>
</dbReference>
<evidence type="ECO:0000313" key="8">
    <source>
        <dbReference type="EMBL" id="GAA2641562.1"/>
    </source>
</evidence>
<gene>
    <name evidence="8" type="ORF">GCM10010412_000630</name>
</gene>
<dbReference type="InterPro" id="IPR013249">
    <property type="entry name" value="RNA_pol_sigma70_r4_t2"/>
</dbReference>
<evidence type="ECO:0000259" key="7">
    <source>
        <dbReference type="Pfam" id="PF08281"/>
    </source>
</evidence>
<comment type="similarity">
    <text evidence="1">Belongs to the sigma-70 factor family. ECF subfamily.</text>
</comment>
<dbReference type="PANTHER" id="PTHR43133">
    <property type="entry name" value="RNA POLYMERASE ECF-TYPE SIGMA FACTO"/>
    <property type="match status" value="1"/>
</dbReference>
<comment type="caution">
    <text evidence="8">The sequence shown here is derived from an EMBL/GenBank/DDBJ whole genome shotgun (WGS) entry which is preliminary data.</text>
</comment>
<dbReference type="InterPro" id="IPR014325">
    <property type="entry name" value="RNA_pol_sigma-E_actinobac"/>
</dbReference>
<dbReference type="CDD" id="cd06171">
    <property type="entry name" value="Sigma70_r4"/>
    <property type="match status" value="1"/>
</dbReference>
<dbReference type="Gene3D" id="1.10.10.10">
    <property type="entry name" value="Winged helix-like DNA-binding domain superfamily/Winged helix DNA-binding domain"/>
    <property type="match status" value="1"/>
</dbReference>
<evidence type="ECO:0000259" key="6">
    <source>
        <dbReference type="Pfam" id="PF04542"/>
    </source>
</evidence>
<evidence type="ECO:0000256" key="5">
    <source>
        <dbReference type="ARBA" id="ARBA00023163"/>
    </source>
</evidence>
<dbReference type="Gene3D" id="1.10.1740.10">
    <property type="match status" value="1"/>
</dbReference>
<dbReference type="InterPro" id="IPR007627">
    <property type="entry name" value="RNA_pol_sigma70_r2"/>
</dbReference>
<organism evidence="8 9">
    <name type="scientific">Nonomuraea recticatena</name>
    <dbReference type="NCBI Taxonomy" id="46178"/>
    <lineage>
        <taxon>Bacteria</taxon>
        <taxon>Bacillati</taxon>
        <taxon>Actinomycetota</taxon>
        <taxon>Actinomycetes</taxon>
        <taxon>Streptosporangiales</taxon>
        <taxon>Streptosporangiaceae</taxon>
        <taxon>Nonomuraea</taxon>
    </lineage>
</organism>
<proteinExistence type="inferred from homology"/>
<sequence>MKTLTYRGNPCRRSMRQYRRQATTGGPQVADRSIFPEFVATRSDRLLRTAYLLTHNWATAEDLLQEALAKAWFAWSRVDDPEPYLRKVIVTTYTSWWRRRWRRELPSDELPEPAAGDATRGFDDRDSLWRVVGQLPARQRAVIVLRFYEDLSVAEAAAVLGCDPGTVKSQTAKALAKLRVDESIVKELHR</sequence>